<feature type="coiled-coil region" evidence="6">
    <location>
        <begin position="158"/>
        <end position="212"/>
    </location>
</feature>
<name>A0AAD8TGH2_LOLMU</name>
<evidence type="ECO:0000256" key="7">
    <source>
        <dbReference type="SAM" id="MobiDB-lite"/>
    </source>
</evidence>
<evidence type="ECO:0000313" key="11">
    <source>
        <dbReference type="Proteomes" id="UP001231189"/>
    </source>
</evidence>
<dbReference type="PROSITE" id="PS50888">
    <property type="entry name" value="BHLH"/>
    <property type="match status" value="1"/>
</dbReference>
<evidence type="ECO:0000313" key="10">
    <source>
        <dbReference type="EMBL" id="KAK1682535.1"/>
    </source>
</evidence>
<keyword evidence="11" id="KW-1185">Reference proteome</keyword>
<dbReference type="Proteomes" id="UP001231189">
    <property type="component" value="Unassembled WGS sequence"/>
</dbReference>
<feature type="compositionally biased region" description="Polar residues" evidence="7">
    <location>
        <begin position="16"/>
        <end position="30"/>
    </location>
</feature>
<dbReference type="Pfam" id="PF00010">
    <property type="entry name" value="HLH"/>
    <property type="match status" value="1"/>
</dbReference>
<keyword evidence="5" id="KW-0539">Nucleus</keyword>
<dbReference type="InterPro" id="IPR054502">
    <property type="entry name" value="bHLH-TF_ACT-like_plant"/>
</dbReference>
<dbReference type="Gene3D" id="4.10.280.10">
    <property type="entry name" value="Helix-loop-helix DNA-binding domain"/>
    <property type="match status" value="1"/>
</dbReference>
<comment type="subcellular location">
    <subcellularLocation>
        <location evidence="1">Nucleus</location>
    </subcellularLocation>
</comment>
<dbReference type="GO" id="GO:0046983">
    <property type="term" value="F:protein dimerization activity"/>
    <property type="evidence" value="ECO:0007669"/>
    <property type="project" value="InterPro"/>
</dbReference>
<feature type="domain" description="ACT" evidence="9">
    <location>
        <begin position="250"/>
        <end position="326"/>
    </location>
</feature>
<dbReference type="PANTHER" id="PTHR31945">
    <property type="entry name" value="TRANSCRIPTION FACTOR SCREAM2-RELATED"/>
    <property type="match status" value="1"/>
</dbReference>
<protein>
    <recommendedName>
        <fullName evidence="12">BHLH domain-containing protein</fullName>
    </recommendedName>
</protein>
<reference evidence="10" key="1">
    <citation type="submission" date="2023-07" db="EMBL/GenBank/DDBJ databases">
        <title>A chromosome-level genome assembly of Lolium multiflorum.</title>
        <authorList>
            <person name="Chen Y."/>
            <person name="Copetti D."/>
            <person name="Kolliker R."/>
            <person name="Studer B."/>
        </authorList>
    </citation>
    <scope>NUCLEOTIDE SEQUENCE</scope>
    <source>
        <strain evidence="10">02402/16</strain>
        <tissue evidence="10">Leaf</tissue>
    </source>
</reference>
<dbReference type="SMART" id="SM00353">
    <property type="entry name" value="HLH"/>
    <property type="match status" value="1"/>
</dbReference>
<evidence type="ECO:0000256" key="4">
    <source>
        <dbReference type="ARBA" id="ARBA00023163"/>
    </source>
</evidence>
<evidence type="ECO:0000259" key="8">
    <source>
        <dbReference type="PROSITE" id="PS50888"/>
    </source>
</evidence>
<dbReference type="EMBL" id="JAUUTY010000002">
    <property type="protein sequence ID" value="KAK1682535.1"/>
    <property type="molecule type" value="Genomic_DNA"/>
</dbReference>
<evidence type="ECO:0000256" key="3">
    <source>
        <dbReference type="ARBA" id="ARBA00023015"/>
    </source>
</evidence>
<dbReference type="Pfam" id="PF22754">
    <property type="entry name" value="bHLH-TF_ACT-like_plant"/>
    <property type="match status" value="1"/>
</dbReference>
<dbReference type="InterPro" id="IPR045865">
    <property type="entry name" value="ACT-like_dom_sf"/>
</dbReference>
<evidence type="ECO:0000256" key="6">
    <source>
        <dbReference type="SAM" id="Coils"/>
    </source>
</evidence>
<evidence type="ECO:0000259" key="9">
    <source>
        <dbReference type="PROSITE" id="PS51671"/>
    </source>
</evidence>
<dbReference type="GO" id="GO:0005634">
    <property type="term" value="C:nucleus"/>
    <property type="evidence" value="ECO:0007669"/>
    <property type="project" value="UniProtKB-SubCell"/>
</dbReference>
<feature type="compositionally biased region" description="Basic and acidic residues" evidence="7">
    <location>
        <begin position="1"/>
        <end position="15"/>
    </location>
</feature>
<comment type="caution">
    <text evidence="10">The sequence shown here is derived from an EMBL/GenBank/DDBJ whole genome shotgun (WGS) entry which is preliminary data.</text>
</comment>
<dbReference type="InterPro" id="IPR011598">
    <property type="entry name" value="bHLH_dom"/>
</dbReference>
<keyword evidence="6" id="KW-0175">Coiled coil</keyword>
<evidence type="ECO:0000256" key="1">
    <source>
        <dbReference type="ARBA" id="ARBA00004123"/>
    </source>
</evidence>
<feature type="compositionally biased region" description="Low complexity" evidence="7">
    <location>
        <begin position="78"/>
        <end position="98"/>
    </location>
</feature>
<organism evidence="10 11">
    <name type="scientific">Lolium multiflorum</name>
    <name type="common">Italian ryegrass</name>
    <name type="synonym">Lolium perenne subsp. multiflorum</name>
    <dbReference type="NCBI Taxonomy" id="4521"/>
    <lineage>
        <taxon>Eukaryota</taxon>
        <taxon>Viridiplantae</taxon>
        <taxon>Streptophyta</taxon>
        <taxon>Embryophyta</taxon>
        <taxon>Tracheophyta</taxon>
        <taxon>Spermatophyta</taxon>
        <taxon>Magnoliopsida</taxon>
        <taxon>Liliopsida</taxon>
        <taxon>Poales</taxon>
        <taxon>Poaceae</taxon>
        <taxon>BOP clade</taxon>
        <taxon>Pooideae</taxon>
        <taxon>Poodae</taxon>
        <taxon>Poeae</taxon>
        <taxon>Poeae Chloroplast Group 2 (Poeae type)</taxon>
        <taxon>Loliodinae</taxon>
        <taxon>Loliinae</taxon>
        <taxon>Lolium</taxon>
    </lineage>
</organism>
<gene>
    <name evidence="10" type="ORF">QYE76_043383</name>
</gene>
<sequence length="328" mass="35746">MRSRETSRQHLERASTNRAHSHLQQSNSGSGEPEGEDMDADMGENFAYYWETQRYLESEELVDSIFVGATEDAISYYDSSSPDGSHSSSTPTGAAIAGAGMGMGTGMEMGGTGANKNILMERDRRRKLNEKLYALRSVVPNITKMDKASIIKDAIEYIQVLQAEERQMAAEVSALESAAAGAEEEDYDGALFAELEQVSQAEQQQRKKVKRALSVSSMNDALLAAAAEAASPPVEVLELRVSEVSEKVLVVSVTCTKQRDAMAKVCRALEELRLRVITANITSVSGFLMHTLFVEVDDMDRFQVKEIVEAALAQLDAPGSPPVSSMSY</sequence>
<dbReference type="AlphaFoldDB" id="A0AAD8TGH2"/>
<comment type="similarity">
    <text evidence="2">Belongs to the bHLH protein family.</text>
</comment>
<dbReference type="SUPFAM" id="SSF47459">
    <property type="entry name" value="HLH, helix-loop-helix DNA-binding domain"/>
    <property type="match status" value="1"/>
</dbReference>
<dbReference type="PANTHER" id="PTHR31945:SF26">
    <property type="entry name" value="TRANSCRIPTION FACTOR BHLH35"/>
    <property type="match status" value="1"/>
</dbReference>
<feature type="region of interest" description="Disordered" evidence="7">
    <location>
        <begin position="78"/>
        <end position="101"/>
    </location>
</feature>
<accession>A0AAD8TGH2</accession>
<dbReference type="GO" id="GO:0003700">
    <property type="term" value="F:DNA-binding transcription factor activity"/>
    <property type="evidence" value="ECO:0007669"/>
    <property type="project" value="TreeGrafter"/>
</dbReference>
<dbReference type="InterPro" id="IPR002912">
    <property type="entry name" value="ACT_dom"/>
</dbReference>
<dbReference type="SUPFAM" id="SSF55021">
    <property type="entry name" value="ACT-like"/>
    <property type="match status" value="1"/>
</dbReference>
<dbReference type="InterPro" id="IPR051358">
    <property type="entry name" value="TF_AMS/ICE1/BHLH6-like"/>
</dbReference>
<keyword evidence="4" id="KW-0804">Transcription</keyword>
<evidence type="ECO:0000256" key="2">
    <source>
        <dbReference type="ARBA" id="ARBA00005510"/>
    </source>
</evidence>
<feature type="domain" description="BHLH" evidence="8">
    <location>
        <begin position="112"/>
        <end position="161"/>
    </location>
</feature>
<feature type="region of interest" description="Disordered" evidence="7">
    <location>
        <begin position="1"/>
        <end position="40"/>
    </location>
</feature>
<proteinExistence type="inferred from homology"/>
<dbReference type="PROSITE" id="PS51671">
    <property type="entry name" value="ACT"/>
    <property type="match status" value="1"/>
</dbReference>
<dbReference type="InterPro" id="IPR036638">
    <property type="entry name" value="HLH_DNA-bd_sf"/>
</dbReference>
<evidence type="ECO:0000256" key="5">
    <source>
        <dbReference type="ARBA" id="ARBA00023242"/>
    </source>
</evidence>
<evidence type="ECO:0008006" key="12">
    <source>
        <dbReference type="Google" id="ProtNLM"/>
    </source>
</evidence>
<dbReference type="GO" id="GO:0043565">
    <property type="term" value="F:sequence-specific DNA binding"/>
    <property type="evidence" value="ECO:0007669"/>
    <property type="project" value="TreeGrafter"/>
</dbReference>
<keyword evidence="3" id="KW-0805">Transcription regulation</keyword>